<dbReference type="AlphaFoldDB" id="A0A0F9BPT1"/>
<proteinExistence type="predicted"/>
<feature type="non-terminal residue" evidence="1">
    <location>
        <position position="1"/>
    </location>
</feature>
<sequence>TLDKPRQADPRQVFHDGSRRQTRYLFADGNDQLHSDMQLKEASVRKRMMGAKQGNHLYLNSGIYRGCMNGPKQTNVRHKIADRRNADKATYIALGNQDRRARVELTLTSLEALGAVGLTTVDDLARISFRSLSRRMIAFRLPTCAANVSAIEVTIRQMTTRGVYVVEMNQRATTFEARMQARPRPRNTDRDGLGLIDWPAMNEVTGAALDRLRARWCRF</sequence>
<evidence type="ECO:0000313" key="1">
    <source>
        <dbReference type="EMBL" id="KKL23914.1"/>
    </source>
</evidence>
<organism evidence="1">
    <name type="scientific">marine sediment metagenome</name>
    <dbReference type="NCBI Taxonomy" id="412755"/>
    <lineage>
        <taxon>unclassified sequences</taxon>
        <taxon>metagenomes</taxon>
        <taxon>ecological metagenomes</taxon>
    </lineage>
</organism>
<gene>
    <name evidence="1" type="ORF">LCGC14_2420620</name>
</gene>
<comment type="caution">
    <text evidence="1">The sequence shown here is derived from an EMBL/GenBank/DDBJ whole genome shotgun (WGS) entry which is preliminary data.</text>
</comment>
<dbReference type="EMBL" id="LAZR01036792">
    <property type="protein sequence ID" value="KKL23914.1"/>
    <property type="molecule type" value="Genomic_DNA"/>
</dbReference>
<reference evidence="1" key="1">
    <citation type="journal article" date="2015" name="Nature">
        <title>Complex archaea that bridge the gap between prokaryotes and eukaryotes.</title>
        <authorList>
            <person name="Spang A."/>
            <person name="Saw J.H."/>
            <person name="Jorgensen S.L."/>
            <person name="Zaremba-Niedzwiedzka K."/>
            <person name="Martijn J."/>
            <person name="Lind A.E."/>
            <person name="van Eijk R."/>
            <person name="Schleper C."/>
            <person name="Guy L."/>
            <person name="Ettema T.J."/>
        </authorList>
    </citation>
    <scope>NUCLEOTIDE SEQUENCE</scope>
</reference>
<accession>A0A0F9BPT1</accession>
<protein>
    <submittedName>
        <fullName evidence="1">Uncharacterized protein</fullName>
    </submittedName>
</protein>
<name>A0A0F9BPT1_9ZZZZ</name>